<dbReference type="InterPro" id="IPR013833">
    <property type="entry name" value="Cyt_c_oxidase_su3_a-hlx"/>
</dbReference>
<evidence type="ECO:0000256" key="8">
    <source>
        <dbReference type="ARBA" id="ARBA00047816"/>
    </source>
</evidence>
<evidence type="ECO:0000256" key="5">
    <source>
        <dbReference type="ARBA" id="ARBA00022989"/>
    </source>
</evidence>
<gene>
    <name evidence="10" type="ORF">AWC04_10840</name>
</gene>
<dbReference type="Pfam" id="PF00510">
    <property type="entry name" value="COX3"/>
    <property type="match status" value="1"/>
</dbReference>
<keyword evidence="11" id="KW-1185">Reference proteome</keyword>
<dbReference type="GO" id="GO:0019646">
    <property type="term" value="P:aerobic electron transport chain"/>
    <property type="evidence" value="ECO:0007669"/>
    <property type="project" value="InterPro"/>
</dbReference>
<dbReference type="InterPro" id="IPR024791">
    <property type="entry name" value="Cyt_c/ubiquinol_Oxase_su3"/>
</dbReference>
<evidence type="ECO:0000313" key="11">
    <source>
        <dbReference type="Proteomes" id="UP000193484"/>
    </source>
</evidence>
<organism evidence="10 11">
    <name type="scientific">Mycolicibacterium fallax</name>
    <name type="common">Mycobacterium fallax</name>
    <dbReference type="NCBI Taxonomy" id="1793"/>
    <lineage>
        <taxon>Bacteria</taxon>
        <taxon>Bacillati</taxon>
        <taxon>Actinomycetota</taxon>
        <taxon>Actinomycetes</taxon>
        <taxon>Mycobacteriales</taxon>
        <taxon>Mycobacteriaceae</taxon>
        <taxon>Mycolicibacterium</taxon>
    </lineage>
</organism>
<proteinExistence type="inferred from homology"/>
<protein>
    <recommendedName>
        <fullName evidence="3">Probable cytochrome c oxidase subunit 3</fullName>
    </recommendedName>
    <alternativeName>
        <fullName evidence="7">Cytochrome aa3 subunit 3</fullName>
    </alternativeName>
</protein>
<comment type="subcellular location">
    <subcellularLocation>
        <location evidence="9">Cell membrane</location>
        <topology evidence="9">Multi-pass membrane protein</topology>
    </subcellularLocation>
    <subcellularLocation>
        <location evidence="1">Membrane</location>
        <topology evidence="1">Multi-pass membrane protein</topology>
    </subcellularLocation>
</comment>
<dbReference type="PROSITE" id="PS50253">
    <property type="entry name" value="COX3"/>
    <property type="match status" value="1"/>
</dbReference>
<reference evidence="10 11" key="1">
    <citation type="submission" date="2016-01" db="EMBL/GenBank/DDBJ databases">
        <title>The new phylogeny of the genus Mycobacterium.</title>
        <authorList>
            <person name="Tarcisio F."/>
            <person name="Conor M."/>
            <person name="Antonella G."/>
            <person name="Elisabetta G."/>
            <person name="Giulia F.S."/>
            <person name="Sara T."/>
            <person name="Anna F."/>
            <person name="Clotilde B."/>
            <person name="Roberto B."/>
            <person name="Veronica D.S."/>
            <person name="Fabio R."/>
            <person name="Monica P."/>
            <person name="Olivier J."/>
            <person name="Enrico T."/>
            <person name="Nicola S."/>
        </authorList>
    </citation>
    <scope>NUCLEOTIDE SEQUENCE [LARGE SCALE GENOMIC DNA]</scope>
    <source>
        <strain evidence="10 11">DSM 44179</strain>
    </source>
</reference>
<dbReference type="SUPFAM" id="SSF81452">
    <property type="entry name" value="Cytochrome c oxidase subunit III-like"/>
    <property type="match status" value="1"/>
</dbReference>
<comment type="catalytic activity">
    <reaction evidence="8">
        <text>4 Fe(II)-[cytochrome c] + O2 + 8 H(+)(in) = 4 Fe(III)-[cytochrome c] + 2 H2O + 4 H(+)(out)</text>
        <dbReference type="Rhea" id="RHEA:11436"/>
        <dbReference type="Rhea" id="RHEA-COMP:10350"/>
        <dbReference type="Rhea" id="RHEA-COMP:14399"/>
        <dbReference type="ChEBI" id="CHEBI:15377"/>
        <dbReference type="ChEBI" id="CHEBI:15378"/>
        <dbReference type="ChEBI" id="CHEBI:15379"/>
        <dbReference type="ChEBI" id="CHEBI:29033"/>
        <dbReference type="ChEBI" id="CHEBI:29034"/>
        <dbReference type="EC" id="7.1.1.9"/>
    </reaction>
</comment>
<dbReference type="RefSeq" id="WP_085095976.1">
    <property type="nucleotide sequence ID" value="NZ_AP022603.1"/>
</dbReference>
<dbReference type="InterPro" id="IPR035973">
    <property type="entry name" value="Cyt_c_oxidase_su3-like_sf"/>
</dbReference>
<dbReference type="InterPro" id="IPR000298">
    <property type="entry name" value="Cyt_c_oxidase-like_su3"/>
</dbReference>
<comment type="caution">
    <text evidence="10">The sequence shown here is derived from an EMBL/GenBank/DDBJ whole genome shotgun (WGS) entry which is preliminary data.</text>
</comment>
<dbReference type="Proteomes" id="UP000193484">
    <property type="component" value="Unassembled WGS sequence"/>
</dbReference>
<dbReference type="PANTHER" id="PTHR11403">
    <property type="entry name" value="CYTOCHROME C OXIDASE SUBUNIT III"/>
    <property type="match status" value="1"/>
</dbReference>
<keyword evidence="4 9" id="KW-0812">Transmembrane</keyword>
<evidence type="ECO:0000256" key="3">
    <source>
        <dbReference type="ARBA" id="ARBA00022347"/>
    </source>
</evidence>
<evidence type="ECO:0000256" key="7">
    <source>
        <dbReference type="ARBA" id="ARBA00031400"/>
    </source>
</evidence>
<dbReference type="GO" id="GO:0005886">
    <property type="term" value="C:plasma membrane"/>
    <property type="evidence" value="ECO:0007669"/>
    <property type="project" value="UniProtKB-SubCell"/>
</dbReference>
<comment type="similarity">
    <text evidence="2 9">Belongs to the cytochrome c oxidase subunit 3 family.</text>
</comment>
<dbReference type="AlphaFoldDB" id="A0A1X1RCV9"/>
<dbReference type="STRING" id="1793.AWC04_10840"/>
<dbReference type="Gene3D" id="1.20.120.80">
    <property type="entry name" value="Cytochrome c oxidase, subunit III, four-helix bundle"/>
    <property type="match status" value="1"/>
</dbReference>
<evidence type="ECO:0000256" key="1">
    <source>
        <dbReference type="ARBA" id="ARBA00004141"/>
    </source>
</evidence>
<accession>A0A1X1RCV9</accession>
<dbReference type="CDD" id="cd02862">
    <property type="entry name" value="NorE_like"/>
    <property type="match status" value="1"/>
</dbReference>
<sequence>MGKVTVQQPDTETVAVPDGRLPGDVHMWVMVLGDLIVFSSYFLIYLIYRSMDPESFLRAQQHLDINIGSINTVVLLTSSLFVARSVLSARAGAHRQAIGFVYAAGGCGVLFMVLKGYEWAAKISAGHTNSDMFFSFYYVITGVHLVHVLIGLIVLGVVVRELQNPGRRRTWMVETGATYWHMVDLLWVIIFGLLYVMR</sequence>
<evidence type="ECO:0000256" key="9">
    <source>
        <dbReference type="RuleBase" id="RU003376"/>
    </source>
</evidence>
<dbReference type="GO" id="GO:0004129">
    <property type="term" value="F:cytochrome-c oxidase activity"/>
    <property type="evidence" value="ECO:0007669"/>
    <property type="project" value="UniProtKB-EC"/>
</dbReference>
<evidence type="ECO:0000313" key="10">
    <source>
        <dbReference type="EMBL" id="ORV03123.1"/>
    </source>
</evidence>
<keyword evidence="6" id="KW-0472">Membrane</keyword>
<evidence type="ECO:0000256" key="6">
    <source>
        <dbReference type="ARBA" id="ARBA00023136"/>
    </source>
</evidence>
<name>A0A1X1RCV9_MYCFA</name>
<keyword evidence="5" id="KW-1133">Transmembrane helix</keyword>
<dbReference type="EMBL" id="LQOJ01000039">
    <property type="protein sequence ID" value="ORV03123.1"/>
    <property type="molecule type" value="Genomic_DNA"/>
</dbReference>
<dbReference type="PANTHER" id="PTHR11403:SF6">
    <property type="entry name" value="NITRIC OXIDE REDUCTASE SUBUNIT E"/>
    <property type="match status" value="1"/>
</dbReference>
<evidence type="ECO:0000256" key="2">
    <source>
        <dbReference type="ARBA" id="ARBA00010581"/>
    </source>
</evidence>
<evidence type="ECO:0000256" key="4">
    <source>
        <dbReference type="ARBA" id="ARBA00022692"/>
    </source>
</evidence>